<feature type="compositionally biased region" description="Polar residues" evidence="5">
    <location>
        <begin position="31"/>
        <end position="47"/>
    </location>
</feature>
<organism evidence="7 8">
    <name type="scientific">Glossina austeni</name>
    <name type="common">Savannah tsetse fly</name>
    <dbReference type="NCBI Taxonomy" id="7395"/>
    <lineage>
        <taxon>Eukaryota</taxon>
        <taxon>Metazoa</taxon>
        <taxon>Ecdysozoa</taxon>
        <taxon>Arthropoda</taxon>
        <taxon>Hexapoda</taxon>
        <taxon>Insecta</taxon>
        <taxon>Pterygota</taxon>
        <taxon>Neoptera</taxon>
        <taxon>Endopterygota</taxon>
        <taxon>Diptera</taxon>
        <taxon>Brachycera</taxon>
        <taxon>Muscomorpha</taxon>
        <taxon>Hippoboscoidea</taxon>
        <taxon>Glossinidae</taxon>
        <taxon>Glossina</taxon>
    </lineage>
</organism>
<dbReference type="Pfam" id="PF00082">
    <property type="entry name" value="Peptidase_S8"/>
    <property type="match status" value="1"/>
</dbReference>
<keyword evidence="1" id="KW-0645">Protease</keyword>
<evidence type="ECO:0000256" key="4">
    <source>
        <dbReference type="PROSITE-ProRule" id="PRU01240"/>
    </source>
</evidence>
<dbReference type="PROSITE" id="PS00138">
    <property type="entry name" value="SUBTILASE_SER"/>
    <property type="match status" value="1"/>
</dbReference>
<dbReference type="Proteomes" id="UP000078200">
    <property type="component" value="Unassembled WGS sequence"/>
</dbReference>
<dbReference type="Gene3D" id="3.40.50.200">
    <property type="entry name" value="Peptidase S8/S53 domain"/>
    <property type="match status" value="1"/>
</dbReference>
<evidence type="ECO:0000259" key="6">
    <source>
        <dbReference type="Pfam" id="PF00082"/>
    </source>
</evidence>
<dbReference type="EnsemblMetazoa" id="GAUT022056-RA">
    <property type="protein sequence ID" value="GAUT022056-PA"/>
    <property type="gene ID" value="GAUT022056"/>
</dbReference>
<keyword evidence="3" id="KW-0720">Serine protease</keyword>
<dbReference type="InterPro" id="IPR000209">
    <property type="entry name" value="Peptidase_S8/S53_dom"/>
</dbReference>
<dbReference type="VEuPathDB" id="VectorBase:GAUT022056"/>
<comment type="similarity">
    <text evidence="4">Belongs to the peptidase S8 family.</text>
</comment>
<dbReference type="SUPFAM" id="SSF52743">
    <property type="entry name" value="Subtilisin-like"/>
    <property type="match status" value="1"/>
</dbReference>
<evidence type="ECO:0000256" key="5">
    <source>
        <dbReference type="SAM" id="MobiDB-lite"/>
    </source>
</evidence>
<proteinExistence type="inferred from homology"/>
<dbReference type="GO" id="GO:0004252">
    <property type="term" value="F:serine-type endopeptidase activity"/>
    <property type="evidence" value="ECO:0007669"/>
    <property type="project" value="InterPro"/>
</dbReference>
<protein>
    <recommendedName>
        <fullName evidence="6">Peptidase S8/S53 domain-containing protein</fullName>
    </recommendedName>
</protein>
<feature type="domain" description="Peptidase S8/S53" evidence="6">
    <location>
        <begin position="4"/>
        <end position="21"/>
    </location>
</feature>
<dbReference type="PROSITE" id="PS51892">
    <property type="entry name" value="SUBTILASE"/>
    <property type="match status" value="1"/>
</dbReference>
<evidence type="ECO:0000313" key="8">
    <source>
        <dbReference type="Proteomes" id="UP000078200"/>
    </source>
</evidence>
<name>A0A1A9V0S0_GLOAU</name>
<dbReference type="AlphaFoldDB" id="A0A1A9V0S0"/>
<dbReference type="InterPro" id="IPR036852">
    <property type="entry name" value="Peptidase_S8/S53_dom_sf"/>
</dbReference>
<accession>A0A1A9V0S0</accession>
<comment type="caution">
    <text evidence="4">Lacks conserved residue(s) required for the propagation of feature annotation.</text>
</comment>
<evidence type="ECO:0000313" key="7">
    <source>
        <dbReference type="EnsemblMetazoa" id="GAUT022056-PA"/>
    </source>
</evidence>
<reference evidence="7" key="1">
    <citation type="submission" date="2020-05" db="UniProtKB">
        <authorList>
            <consortium name="EnsemblMetazoa"/>
        </authorList>
    </citation>
    <scope>IDENTIFICATION</scope>
    <source>
        <strain evidence="7">TTRI</strain>
    </source>
</reference>
<evidence type="ECO:0000256" key="3">
    <source>
        <dbReference type="ARBA" id="ARBA00022825"/>
    </source>
</evidence>
<dbReference type="InterPro" id="IPR023828">
    <property type="entry name" value="Peptidase_S8_Ser-AS"/>
</dbReference>
<feature type="compositionally biased region" description="Polar residues" evidence="5">
    <location>
        <begin position="1"/>
        <end position="11"/>
    </location>
</feature>
<feature type="region of interest" description="Disordered" evidence="5">
    <location>
        <begin position="1"/>
        <end position="47"/>
    </location>
</feature>
<dbReference type="GO" id="GO:0006508">
    <property type="term" value="P:proteolysis"/>
    <property type="evidence" value="ECO:0007669"/>
    <property type="project" value="UniProtKB-KW"/>
</dbReference>
<evidence type="ECO:0000256" key="1">
    <source>
        <dbReference type="ARBA" id="ARBA00022670"/>
    </source>
</evidence>
<keyword evidence="2" id="KW-0378">Hydrolase</keyword>
<sequence>MTKSQLMNGTSMAAPHVAGAVECPVRHENSDVNPLSTERQPSSIPKK</sequence>
<keyword evidence="8" id="KW-1185">Reference proteome</keyword>
<evidence type="ECO:0000256" key="2">
    <source>
        <dbReference type="ARBA" id="ARBA00022801"/>
    </source>
</evidence>